<dbReference type="PANTHER" id="PTHR33647:SF5">
    <property type="entry name" value="OS01G0793900 PROTEIN"/>
    <property type="match status" value="1"/>
</dbReference>
<dbReference type="AlphaFoldDB" id="A0AAW1XNQ2"/>
<organism evidence="2 3">
    <name type="scientific">Rubus argutus</name>
    <name type="common">Southern blackberry</name>
    <dbReference type="NCBI Taxonomy" id="59490"/>
    <lineage>
        <taxon>Eukaryota</taxon>
        <taxon>Viridiplantae</taxon>
        <taxon>Streptophyta</taxon>
        <taxon>Embryophyta</taxon>
        <taxon>Tracheophyta</taxon>
        <taxon>Spermatophyta</taxon>
        <taxon>Magnoliopsida</taxon>
        <taxon>eudicotyledons</taxon>
        <taxon>Gunneridae</taxon>
        <taxon>Pentapetalae</taxon>
        <taxon>rosids</taxon>
        <taxon>fabids</taxon>
        <taxon>Rosales</taxon>
        <taxon>Rosaceae</taxon>
        <taxon>Rosoideae</taxon>
        <taxon>Rosoideae incertae sedis</taxon>
        <taxon>Rubus</taxon>
    </lineage>
</organism>
<proteinExistence type="predicted"/>
<accession>A0AAW1XNQ2</accession>
<evidence type="ECO:0000313" key="2">
    <source>
        <dbReference type="EMBL" id="KAK9938506.1"/>
    </source>
</evidence>
<keyword evidence="3" id="KW-1185">Reference proteome</keyword>
<sequence length="134" mass="14619">MGNCLRHDGSSSVTWGGEDWGYLASNDRGDHNQMAKMEEEEEGLLGGESGKFGSYDSSSTTLKIGGGGGGATEVKVKMTKKQLEELMGRVELKQMTVQQVLAQLIMTVSSNSDPYEADHQRPWRPVLQSIPEVN</sequence>
<dbReference type="Proteomes" id="UP001457282">
    <property type="component" value="Unassembled WGS sequence"/>
</dbReference>
<dbReference type="PANTHER" id="PTHR33647">
    <property type="entry name" value="OS01G0793900 PROTEIN"/>
    <property type="match status" value="1"/>
</dbReference>
<name>A0AAW1XNQ2_RUBAR</name>
<dbReference type="EMBL" id="JBEDUW010000003">
    <property type="protein sequence ID" value="KAK9938506.1"/>
    <property type="molecule type" value="Genomic_DNA"/>
</dbReference>
<evidence type="ECO:0000313" key="3">
    <source>
        <dbReference type="Proteomes" id="UP001457282"/>
    </source>
</evidence>
<reference evidence="2 3" key="1">
    <citation type="journal article" date="2023" name="G3 (Bethesda)">
        <title>A chromosome-length genome assembly and annotation of blackberry (Rubus argutus, cv. 'Hillquist').</title>
        <authorList>
            <person name="Bruna T."/>
            <person name="Aryal R."/>
            <person name="Dudchenko O."/>
            <person name="Sargent D.J."/>
            <person name="Mead D."/>
            <person name="Buti M."/>
            <person name="Cavallini A."/>
            <person name="Hytonen T."/>
            <person name="Andres J."/>
            <person name="Pham M."/>
            <person name="Weisz D."/>
            <person name="Mascagni F."/>
            <person name="Usai G."/>
            <person name="Natali L."/>
            <person name="Bassil N."/>
            <person name="Fernandez G.E."/>
            <person name="Lomsadze A."/>
            <person name="Armour M."/>
            <person name="Olukolu B."/>
            <person name="Poorten T."/>
            <person name="Britton C."/>
            <person name="Davik J."/>
            <person name="Ashrafi H."/>
            <person name="Aiden E.L."/>
            <person name="Borodovsky M."/>
            <person name="Worthington M."/>
        </authorList>
    </citation>
    <scope>NUCLEOTIDE SEQUENCE [LARGE SCALE GENOMIC DNA]</scope>
    <source>
        <strain evidence="2">PI 553951</strain>
    </source>
</reference>
<evidence type="ECO:0000256" key="1">
    <source>
        <dbReference type="SAM" id="MobiDB-lite"/>
    </source>
</evidence>
<gene>
    <name evidence="2" type="ORF">M0R45_015238</name>
</gene>
<comment type="caution">
    <text evidence="2">The sequence shown here is derived from an EMBL/GenBank/DDBJ whole genome shotgun (WGS) entry which is preliminary data.</text>
</comment>
<protein>
    <submittedName>
        <fullName evidence="2">Uncharacterized protein</fullName>
    </submittedName>
</protein>
<feature type="region of interest" description="Disordered" evidence="1">
    <location>
        <begin position="112"/>
        <end position="134"/>
    </location>
</feature>